<evidence type="ECO:0000313" key="2">
    <source>
        <dbReference type="Proteomes" id="UP001060085"/>
    </source>
</evidence>
<accession>A0ACC0CCP6</accession>
<proteinExistence type="predicted"/>
<protein>
    <submittedName>
        <fullName evidence="1">Uncharacterized protein</fullName>
    </submittedName>
</protein>
<gene>
    <name evidence="1" type="ORF">M9H77_03945</name>
</gene>
<organism evidence="1 2">
    <name type="scientific">Catharanthus roseus</name>
    <name type="common">Madagascar periwinkle</name>
    <name type="synonym">Vinca rosea</name>
    <dbReference type="NCBI Taxonomy" id="4058"/>
    <lineage>
        <taxon>Eukaryota</taxon>
        <taxon>Viridiplantae</taxon>
        <taxon>Streptophyta</taxon>
        <taxon>Embryophyta</taxon>
        <taxon>Tracheophyta</taxon>
        <taxon>Spermatophyta</taxon>
        <taxon>Magnoliopsida</taxon>
        <taxon>eudicotyledons</taxon>
        <taxon>Gunneridae</taxon>
        <taxon>Pentapetalae</taxon>
        <taxon>asterids</taxon>
        <taxon>lamiids</taxon>
        <taxon>Gentianales</taxon>
        <taxon>Apocynaceae</taxon>
        <taxon>Rauvolfioideae</taxon>
        <taxon>Vinceae</taxon>
        <taxon>Catharanthinae</taxon>
        <taxon>Catharanthus</taxon>
    </lineage>
</organism>
<sequence length="158" mass="18763">MLISCPIRNLYLFTSVLCIPSLVWIGGREFKITNFLILICNQYKRFLKFESQTMKATNKQYLMIRRKGHDIHSSCMIDWRKLNQNKVLSTDLMSRRDVYHQFEYMRNFVRTEREPTPSVHYGLLTILYVPLCHSLFSMLASFRGMGIQNRLVPLLYIS</sequence>
<dbReference type="Proteomes" id="UP001060085">
    <property type="component" value="Linkage Group LG01"/>
</dbReference>
<dbReference type="EMBL" id="CM044701">
    <property type="protein sequence ID" value="KAI5682717.1"/>
    <property type="molecule type" value="Genomic_DNA"/>
</dbReference>
<name>A0ACC0CCP6_CATRO</name>
<comment type="caution">
    <text evidence="1">The sequence shown here is derived from an EMBL/GenBank/DDBJ whole genome shotgun (WGS) entry which is preliminary data.</text>
</comment>
<reference evidence="2" key="1">
    <citation type="journal article" date="2023" name="Nat. Plants">
        <title>Single-cell RNA sequencing provides a high-resolution roadmap for understanding the multicellular compartmentation of specialized metabolism.</title>
        <authorList>
            <person name="Sun S."/>
            <person name="Shen X."/>
            <person name="Li Y."/>
            <person name="Li Y."/>
            <person name="Wang S."/>
            <person name="Li R."/>
            <person name="Zhang H."/>
            <person name="Shen G."/>
            <person name="Guo B."/>
            <person name="Wei J."/>
            <person name="Xu J."/>
            <person name="St-Pierre B."/>
            <person name="Chen S."/>
            <person name="Sun C."/>
        </authorList>
    </citation>
    <scope>NUCLEOTIDE SEQUENCE [LARGE SCALE GENOMIC DNA]</scope>
</reference>
<evidence type="ECO:0000313" key="1">
    <source>
        <dbReference type="EMBL" id="KAI5682717.1"/>
    </source>
</evidence>
<keyword evidence="2" id="KW-1185">Reference proteome</keyword>